<name>A0A1R1Y0Y2_9FUNG</name>
<gene>
    <name evidence="1" type="ORF">AYI70_g4025</name>
</gene>
<dbReference type="AlphaFoldDB" id="A0A1R1Y0Y2"/>
<reference evidence="1 2" key="1">
    <citation type="submission" date="2017-01" db="EMBL/GenBank/DDBJ databases">
        <authorList>
            <person name="Mah S.A."/>
            <person name="Swanson W.J."/>
            <person name="Moy G.W."/>
            <person name="Vacquier V.D."/>
        </authorList>
    </citation>
    <scope>NUCLEOTIDE SEQUENCE [LARGE SCALE GENOMIC DNA]</scope>
    <source>
        <strain evidence="1 2">GSMNP</strain>
    </source>
</reference>
<protein>
    <submittedName>
        <fullName evidence="1">Uncharacterized protein</fullName>
    </submittedName>
</protein>
<organism evidence="1 2">
    <name type="scientific">Smittium culicis</name>
    <dbReference type="NCBI Taxonomy" id="133412"/>
    <lineage>
        <taxon>Eukaryota</taxon>
        <taxon>Fungi</taxon>
        <taxon>Fungi incertae sedis</taxon>
        <taxon>Zoopagomycota</taxon>
        <taxon>Kickxellomycotina</taxon>
        <taxon>Harpellomycetes</taxon>
        <taxon>Harpellales</taxon>
        <taxon>Legeriomycetaceae</taxon>
        <taxon>Smittium</taxon>
    </lineage>
</organism>
<evidence type="ECO:0000313" key="1">
    <source>
        <dbReference type="EMBL" id="OMJ20560.1"/>
    </source>
</evidence>
<keyword evidence="2" id="KW-1185">Reference proteome</keyword>
<sequence length="215" mass="25327">MAQRPRNTFKNLSRRYSYFGEDKKKELKDNKYIFKKIRTIRSSNKFEKVGIDFSTGDRTPVIQIRLKGLKVICTNIEDKGYTNICSKIDKLRKDKLNEFSIDGGKGYGDDRNSLTSKDHVQRIIRIKKRVDFKRDILDQDNWVVRKSDTESNLMQGKVEGLERASHNERFARNRNIYGRKRFFLGSSNEFENLLSKLIERGNKRTIKLKKISSSY</sequence>
<dbReference type="Proteomes" id="UP000187283">
    <property type="component" value="Unassembled WGS sequence"/>
</dbReference>
<evidence type="ECO:0000313" key="2">
    <source>
        <dbReference type="Proteomes" id="UP000187283"/>
    </source>
</evidence>
<accession>A0A1R1Y0Y2</accession>
<comment type="caution">
    <text evidence="1">The sequence shown here is derived from an EMBL/GenBank/DDBJ whole genome shotgun (WGS) entry which is preliminary data.</text>
</comment>
<proteinExistence type="predicted"/>
<dbReference type="EMBL" id="LSSN01001209">
    <property type="protein sequence ID" value="OMJ20560.1"/>
    <property type="molecule type" value="Genomic_DNA"/>
</dbReference>